<dbReference type="Proteomes" id="UP000572984">
    <property type="component" value="Unassembled WGS sequence"/>
</dbReference>
<dbReference type="GO" id="GO:0003677">
    <property type="term" value="F:DNA binding"/>
    <property type="evidence" value="ECO:0007669"/>
    <property type="project" value="InterPro"/>
</dbReference>
<dbReference type="RefSeq" id="WP_181053111.1">
    <property type="nucleotide sequence ID" value="NZ_JACDXJ010000001.1"/>
</dbReference>
<dbReference type="GO" id="GO:0006313">
    <property type="term" value="P:DNA transposition"/>
    <property type="evidence" value="ECO:0007669"/>
    <property type="project" value="InterPro"/>
</dbReference>
<dbReference type="AlphaFoldDB" id="A0A838BUX5"/>
<dbReference type="EMBL" id="JACDXJ010000001">
    <property type="protein sequence ID" value="MBA1157656.1"/>
    <property type="molecule type" value="Genomic_DNA"/>
</dbReference>
<gene>
    <name evidence="4" type="ORF">H0S73_16170</name>
    <name evidence="5" type="ORF">H0S73_24410</name>
</gene>
<proteinExistence type="predicted"/>
<evidence type="ECO:0000259" key="3">
    <source>
        <dbReference type="Pfam" id="PF13340"/>
    </source>
</evidence>
<evidence type="ECO:0000313" key="5">
    <source>
        <dbReference type="EMBL" id="MBA1159231.1"/>
    </source>
</evidence>
<feature type="domain" description="Insertion element IS402-like" evidence="3">
    <location>
        <begin position="12"/>
        <end position="84"/>
    </location>
</feature>
<dbReference type="GO" id="GO:0004803">
    <property type="term" value="F:transposase activity"/>
    <property type="evidence" value="ECO:0007669"/>
    <property type="project" value="InterPro"/>
</dbReference>
<dbReference type="EMBL" id="JACDXJ010000003">
    <property type="protein sequence ID" value="MBA1159231.1"/>
    <property type="molecule type" value="Genomic_DNA"/>
</dbReference>
<name>A0A838BUX5_9HYPH</name>
<dbReference type="NCBIfam" id="NF033580">
    <property type="entry name" value="transpos_IS5_3"/>
    <property type="match status" value="1"/>
</dbReference>
<dbReference type="InterPro" id="IPR002559">
    <property type="entry name" value="Transposase_11"/>
</dbReference>
<sequence length="272" mass="30310">MTSARKPYPSDVSDEEWALVAPYLTLLPEEAGQREHSLREVFNGLRYIIKTGAPWRWMPNDLPPWAAVYQQAQRWLNAGCFEELAHDLRAVLRLAAGRNEEPSAAVLDSRTLRSTPESGARAGYDGAKRKKGSKLHLAVDTLGHLLAAHVTPATADDRAEVGQLAQAVQVATGESVDLAYVDQGYTGERAAAAAREHGIELEVVKLPEAKRGFVLLPRRWVVERTFGWTTRFRRLVRDYERLPETLADLHVIALVCIMLRQAANYIAVHNSL</sequence>
<dbReference type="Pfam" id="PF01609">
    <property type="entry name" value="DDE_Tnp_1"/>
    <property type="match status" value="1"/>
</dbReference>
<evidence type="ECO:0000313" key="6">
    <source>
        <dbReference type="Proteomes" id="UP000572984"/>
    </source>
</evidence>
<evidence type="ECO:0000256" key="1">
    <source>
        <dbReference type="SAM" id="MobiDB-lite"/>
    </source>
</evidence>
<evidence type="ECO:0000259" key="2">
    <source>
        <dbReference type="Pfam" id="PF01609"/>
    </source>
</evidence>
<reference evidence="5 6" key="1">
    <citation type="submission" date="2020-07" db="EMBL/GenBank/DDBJ databases">
        <title>Draft genome and description of Microvirga mediterraneensis Marseille-Q2068 sp. nov.</title>
        <authorList>
            <person name="Boxberger M."/>
        </authorList>
    </citation>
    <scope>NUCLEOTIDE SEQUENCE [LARGE SCALE GENOMIC DNA]</scope>
    <source>
        <strain evidence="5 6">Marseille-Q2068</strain>
    </source>
</reference>
<comment type="caution">
    <text evidence="5">The sequence shown here is derived from an EMBL/GenBank/DDBJ whole genome shotgun (WGS) entry which is preliminary data.</text>
</comment>
<evidence type="ECO:0000313" key="4">
    <source>
        <dbReference type="EMBL" id="MBA1157656.1"/>
    </source>
</evidence>
<feature type="domain" description="Transposase IS4-like" evidence="2">
    <location>
        <begin position="102"/>
        <end position="255"/>
    </location>
</feature>
<keyword evidence="6" id="KW-1185">Reference proteome</keyword>
<dbReference type="Pfam" id="PF13340">
    <property type="entry name" value="DUF4096"/>
    <property type="match status" value="1"/>
</dbReference>
<protein>
    <submittedName>
        <fullName evidence="5">IS5 family transposase</fullName>
    </submittedName>
</protein>
<dbReference type="PANTHER" id="PTHR30007:SF0">
    <property type="entry name" value="TRANSPOSASE"/>
    <property type="match status" value="1"/>
</dbReference>
<dbReference type="InterPro" id="IPR025161">
    <property type="entry name" value="IS402-like_dom"/>
</dbReference>
<organism evidence="5 6">
    <name type="scientific">Microvirga mediterraneensis</name>
    <dbReference type="NCBI Taxonomy" id="2754695"/>
    <lineage>
        <taxon>Bacteria</taxon>
        <taxon>Pseudomonadati</taxon>
        <taxon>Pseudomonadota</taxon>
        <taxon>Alphaproteobacteria</taxon>
        <taxon>Hyphomicrobiales</taxon>
        <taxon>Methylobacteriaceae</taxon>
        <taxon>Microvirga</taxon>
    </lineage>
</organism>
<dbReference type="PANTHER" id="PTHR30007">
    <property type="entry name" value="PHP DOMAIN PROTEIN"/>
    <property type="match status" value="1"/>
</dbReference>
<feature type="region of interest" description="Disordered" evidence="1">
    <location>
        <begin position="104"/>
        <end position="127"/>
    </location>
</feature>
<accession>A0A838BUX5</accession>